<dbReference type="STRING" id="1745343.A0A2J6PQM1"/>
<feature type="region of interest" description="Disordered" evidence="2">
    <location>
        <begin position="85"/>
        <end position="117"/>
    </location>
</feature>
<name>A0A2J6PQM1_9HELO</name>
<dbReference type="InterPro" id="IPR031924">
    <property type="entry name" value="GH115"/>
</dbReference>
<feature type="chain" id="PRO_5014375099" evidence="3">
    <location>
        <begin position="19"/>
        <end position="376"/>
    </location>
</feature>
<dbReference type="InterPro" id="IPR029018">
    <property type="entry name" value="Hex-like_dom2"/>
</dbReference>
<proteinExistence type="predicted"/>
<keyword evidence="5" id="KW-1185">Reference proteome</keyword>
<gene>
    <name evidence="4" type="ORF">NA56DRAFT_708881</name>
</gene>
<dbReference type="PANTHER" id="PTHR37842">
    <property type="match status" value="1"/>
</dbReference>
<evidence type="ECO:0000256" key="2">
    <source>
        <dbReference type="SAM" id="MobiDB-lite"/>
    </source>
</evidence>
<dbReference type="Pfam" id="PF15979">
    <property type="entry name" value="Glyco_hydro_115"/>
    <property type="match status" value="1"/>
</dbReference>
<dbReference type="SUPFAM" id="SSF55545">
    <property type="entry name" value="beta-N-acetylhexosaminidase-like domain"/>
    <property type="match status" value="1"/>
</dbReference>
<reference evidence="4 5" key="1">
    <citation type="submission" date="2016-05" db="EMBL/GenBank/DDBJ databases">
        <title>A degradative enzymes factory behind the ericoid mycorrhizal symbiosis.</title>
        <authorList>
            <consortium name="DOE Joint Genome Institute"/>
            <person name="Martino E."/>
            <person name="Morin E."/>
            <person name="Grelet G."/>
            <person name="Kuo A."/>
            <person name="Kohler A."/>
            <person name="Daghino S."/>
            <person name="Barry K."/>
            <person name="Choi C."/>
            <person name="Cichocki N."/>
            <person name="Clum A."/>
            <person name="Copeland A."/>
            <person name="Hainaut M."/>
            <person name="Haridas S."/>
            <person name="Labutti K."/>
            <person name="Lindquist E."/>
            <person name="Lipzen A."/>
            <person name="Khouja H.-R."/>
            <person name="Murat C."/>
            <person name="Ohm R."/>
            <person name="Olson A."/>
            <person name="Spatafora J."/>
            <person name="Veneault-Fourrey C."/>
            <person name="Henrissat B."/>
            <person name="Grigoriev I."/>
            <person name="Martin F."/>
            <person name="Perotto S."/>
        </authorList>
    </citation>
    <scope>NUCLEOTIDE SEQUENCE [LARGE SCALE GENOMIC DNA]</scope>
    <source>
        <strain evidence="4 5">UAMH 7357</strain>
    </source>
</reference>
<feature type="signal peptide" evidence="3">
    <location>
        <begin position="1"/>
        <end position="18"/>
    </location>
</feature>
<feature type="compositionally biased region" description="Pro residues" evidence="2">
    <location>
        <begin position="95"/>
        <end position="108"/>
    </location>
</feature>
<dbReference type="PANTHER" id="PTHR37842:SF2">
    <property type="entry name" value="GYLCOSYL HYDROLASE 115 C-TERMINAL DOMAIN-CONTAINING PROTEIN"/>
    <property type="match status" value="1"/>
</dbReference>
<evidence type="ECO:0000256" key="1">
    <source>
        <dbReference type="ARBA" id="ARBA00022801"/>
    </source>
</evidence>
<keyword evidence="1 4" id="KW-0378">Hydrolase</keyword>
<sequence length="376" mass="41027">MRTKSFLLALLLASSVTAFGQNATVTTKASPGLLQLAGSGIDGQILVSANDSWGVIRAAQDLANDFGKVTGTNLTLERPARRGPQWVGWGGWNGPPHPPNGSEAPPPSSEHNKTAGLPASRETTVYYTYNPTTNYINMSVADRLKNTVGPAQNFTGPILVSNSTRKTVIIVGTIGKSDVIDALVVAQKISDLPIHGKWESYIAHVVDNPFPGIDRAFVIAGSDMRGTIYGIYDVSEQIGVSPWWWFADVPIKKAEGVWALGGRKTQCSPSVKYRGFFINDEQPTLTNWINDNYALGPYGPGFNHYFYARVFELLLRLKANYFWPAEWSSMFNVDDLANQPLADAYGIVMGSSHTEPMMRASNEWPTFGSQYGGNGQ</sequence>
<evidence type="ECO:0000313" key="4">
    <source>
        <dbReference type="EMBL" id="PMD16330.1"/>
    </source>
</evidence>
<dbReference type="AlphaFoldDB" id="A0A2J6PQM1"/>
<dbReference type="OrthoDB" id="4849794at2759"/>
<dbReference type="InterPro" id="IPR042301">
    <property type="entry name" value="GH115_sf"/>
</dbReference>
<dbReference type="GO" id="GO:0016787">
    <property type="term" value="F:hydrolase activity"/>
    <property type="evidence" value="ECO:0007669"/>
    <property type="project" value="UniProtKB-KW"/>
</dbReference>
<protein>
    <submittedName>
        <fullName evidence="4">Glycoside hydrolase family 115 protein</fullName>
    </submittedName>
</protein>
<organism evidence="4 5">
    <name type="scientific">Hyaloscypha hepaticicola</name>
    <dbReference type="NCBI Taxonomy" id="2082293"/>
    <lineage>
        <taxon>Eukaryota</taxon>
        <taxon>Fungi</taxon>
        <taxon>Dikarya</taxon>
        <taxon>Ascomycota</taxon>
        <taxon>Pezizomycotina</taxon>
        <taxon>Leotiomycetes</taxon>
        <taxon>Helotiales</taxon>
        <taxon>Hyaloscyphaceae</taxon>
        <taxon>Hyaloscypha</taxon>
    </lineage>
</organism>
<accession>A0A2J6PQM1</accession>
<evidence type="ECO:0000256" key="3">
    <source>
        <dbReference type="SAM" id="SignalP"/>
    </source>
</evidence>
<keyword evidence="3" id="KW-0732">Signal</keyword>
<dbReference type="Proteomes" id="UP000235672">
    <property type="component" value="Unassembled WGS sequence"/>
</dbReference>
<dbReference type="Gene3D" id="3.20.20.520">
    <property type="entry name" value="Glycosyl hydrolase family 115"/>
    <property type="match status" value="1"/>
</dbReference>
<dbReference type="Gene3D" id="3.30.379.10">
    <property type="entry name" value="Chitobiase/beta-hexosaminidase domain 2-like"/>
    <property type="match status" value="1"/>
</dbReference>
<evidence type="ECO:0000313" key="5">
    <source>
        <dbReference type="Proteomes" id="UP000235672"/>
    </source>
</evidence>
<dbReference type="EMBL" id="KZ613506">
    <property type="protein sequence ID" value="PMD16330.1"/>
    <property type="molecule type" value="Genomic_DNA"/>
</dbReference>